<feature type="region of interest" description="Disordered" evidence="1">
    <location>
        <begin position="155"/>
        <end position="332"/>
    </location>
</feature>
<dbReference type="PROSITE" id="PS50882">
    <property type="entry name" value="YTH"/>
    <property type="match status" value="1"/>
</dbReference>
<evidence type="ECO:0000259" key="2">
    <source>
        <dbReference type="PROSITE" id="PS50882"/>
    </source>
</evidence>
<reference evidence="4" key="1">
    <citation type="submission" date="2025-08" db="UniProtKB">
        <authorList>
            <consortium name="RefSeq"/>
        </authorList>
    </citation>
    <scope>IDENTIFICATION</scope>
</reference>
<feature type="domain" description="YTH" evidence="2">
    <location>
        <begin position="358"/>
        <end position="492"/>
    </location>
</feature>
<feature type="compositionally biased region" description="Polar residues" evidence="1">
    <location>
        <begin position="285"/>
        <end position="306"/>
    </location>
</feature>
<dbReference type="PANTHER" id="PTHR12357:SF89">
    <property type="entry name" value="YTH DOMAIN-CONTAINING FAMILY PROTEIN"/>
    <property type="match status" value="1"/>
</dbReference>
<feature type="region of interest" description="Disordered" evidence="1">
    <location>
        <begin position="1"/>
        <end position="39"/>
    </location>
</feature>
<proteinExistence type="predicted"/>
<gene>
    <name evidence="4" type="primary">LOC106819140</name>
</gene>
<dbReference type="PANTHER" id="PTHR12357">
    <property type="entry name" value="YTH YT521-B HOMOLOGY DOMAIN-CONTAINING"/>
    <property type="match status" value="1"/>
</dbReference>
<dbReference type="CDD" id="cd21134">
    <property type="entry name" value="YTH"/>
    <property type="match status" value="1"/>
</dbReference>
<evidence type="ECO:0000313" key="4">
    <source>
        <dbReference type="RefSeq" id="XP_014679284.1"/>
    </source>
</evidence>
<feature type="compositionally biased region" description="Polar residues" evidence="1">
    <location>
        <begin position="7"/>
        <end position="22"/>
    </location>
</feature>
<feature type="compositionally biased region" description="Polar residues" evidence="1">
    <location>
        <begin position="198"/>
        <end position="216"/>
    </location>
</feature>
<organism evidence="3 4">
    <name type="scientific">Priapulus caudatus</name>
    <name type="common">Priapulid worm</name>
    <dbReference type="NCBI Taxonomy" id="37621"/>
    <lineage>
        <taxon>Eukaryota</taxon>
        <taxon>Metazoa</taxon>
        <taxon>Ecdysozoa</taxon>
        <taxon>Scalidophora</taxon>
        <taxon>Priapulida</taxon>
        <taxon>Priapulimorpha</taxon>
        <taxon>Priapulimorphida</taxon>
        <taxon>Priapulidae</taxon>
        <taxon>Priapulus</taxon>
    </lineage>
</organism>
<dbReference type="Pfam" id="PF04146">
    <property type="entry name" value="YTH"/>
    <property type="match status" value="1"/>
</dbReference>
<evidence type="ECO:0000256" key="1">
    <source>
        <dbReference type="SAM" id="MobiDB-lite"/>
    </source>
</evidence>
<sequence>MSGFNFDHQQQQRMKTQSTNQIPGKRPTNHEFESWQNQHQQQYSNMTGDLYMPTYYPNVPFSYMNQGQGGIGDITWSNGADPMTFLGSYPNDQQAQYVTEGMFGQSNFGYNQPGFNTFFAGGDYNTWGTPRPGRATHGYYDDYYNNMRNDYGMANGTNRNGSGVKQIEQGMGGLGLKEGSDKENPSSPDPEPVKSVTGCGSASSPSIAHSQLSQPKKMTWANIASQPAKPQPRVKSKTMLPAPIFPNRNMDIGTWDSKSSMMNRPVGGTQPRQVWTSPRERGVHASSNNSVTPIVLQSPNNSSHPRQQQQQQGRDAPDQLPPHSPPVVEHRRVDPVIDKLLSINDYNPKNFNANPKNSRFFVIKSYSEDDIHRSIKYSIWCSTEHGNKRLDTAFKERDSKGSVYLFFSVNGSGHFCGLAEMLTPIDHDTKSSVWAQDKWKGQFQVRWIYVKDVPNSALRHIRLENNENKPVTNSRDTQEVPADKGKQVLKIMCSYRHTTSIFDDFIHYEQRQEDEVKKRDYHVGGRSERSESTDHSERRGRDNRRSQE</sequence>
<dbReference type="Gene3D" id="3.10.590.10">
    <property type="entry name" value="ph1033 like domains"/>
    <property type="match status" value="1"/>
</dbReference>
<name>A0ABM1F4B3_PRICU</name>
<dbReference type="Proteomes" id="UP000695022">
    <property type="component" value="Unplaced"/>
</dbReference>
<accession>A0ABM1F4B3</accession>
<protein>
    <submittedName>
        <fullName evidence="4">YTH domain-containing family protein 2-like isoform X1</fullName>
    </submittedName>
</protein>
<dbReference type="InterPro" id="IPR045168">
    <property type="entry name" value="YTH_prot"/>
</dbReference>
<keyword evidence="3" id="KW-1185">Reference proteome</keyword>
<dbReference type="InterPro" id="IPR007275">
    <property type="entry name" value="YTH_domain"/>
</dbReference>
<evidence type="ECO:0000313" key="3">
    <source>
        <dbReference type="Proteomes" id="UP000695022"/>
    </source>
</evidence>
<dbReference type="RefSeq" id="XP_014679284.1">
    <property type="nucleotide sequence ID" value="XM_014823798.1"/>
</dbReference>
<dbReference type="GeneID" id="106819140"/>
<feature type="region of interest" description="Disordered" evidence="1">
    <location>
        <begin position="512"/>
        <end position="548"/>
    </location>
</feature>